<sequence>MNKFIFWIGRKAANALVTAVFFILAVLGIVYASINWPTTTPSGETAGGKFRTEIDILKMLVDTKQKRVAGSCSVGQSIAAINADGTVSCGLSGWGGSIDYTNCTTIYHSQSMAIGTNCGGIITTAIDATCPTNYVLTSDSTGLRFPWVCVVATARCCKLQ</sequence>
<evidence type="ECO:0000313" key="1">
    <source>
        <dbReference type="EMBL" id="EKD30248.1"/>
    </source>
</evidence>
<dbReference type="EMBL" id="AMFJ01034108">
    <property type="protein sequence ID" value="EKD30248.1"/>
    <property type="molecule type" value="Genomic_DNA"/>
</dbReference>
<gene>
    <name evidence="1" type="ORF">ACD_78C00108G0002</name>
</gene>
<organism evidence="1">
    <name type="scientific">uncultured bacterium</name>
    <name type="common">gcode 4</name>
    <dbReference type="NCBI Taxonomy" id="1234023"/>
    <lineage>
        <taxon>Bacteria</taxon>
        <taxon>environmental samples</taxon>
    </lineage>
</organism>
<name>K1YDD6_9BACT</name>
<proteinExistence type="predicted"/>
<reference evidence="1" key="1">
    <citation type="journal article" date="2012" name="Science">
        <title>Fermentation, hydrogen, and sulfur metabolism in multiple uncultivated bacterial phyla.</title>
        <authorList>
            <person name="Wrighton K.C."/>
            <person name="Thomas B.C."/>
            <person name="Sharon I."/>
            <person name="Miller C.S."/>
            <person name="Castelle C.J."/>
            <person name="VerBerkmoes N.C."/>
            <person name="Wilkins M.J."/>
            <person name="Hettich R.L."/>
            <person name="Lipton M.S."/>
            <person name="Williams K.H."/>
            <person name="Long P.E."/>
            <person name="Banfield J.F."/>
        </authorList>
    </citation>
    <scope>NUCLEOTIDE SEQUENCE [LARGE SCALE GENOMIC DNA]</scope>
</reference>
<protein>
    <submittedName>
        <fullName evidence="1">Uncharacterized protein</fullName>
    </submittedName>
</protein>
<dbReference type="AlphaFoldDB" id="K1YDD6"/>
<comment type="caution">
    <text evidence="1">The sequence shown here is derived from an EMBL/GenBank/DDBJ whole genome shotgun (WGS) entry which is preliminary data.</text>
</comment>
<accession>K1YDD6</accession>